<evidence type="ECO:0000256" key="4">
    <source>
        <dbReference type="ARBA" id="ARBA00013208"/>
    </source>
</evidence>
<keyword evidence="8" id="KW-1133">Transmembrane helix</keyword>
<dbReference type="InterPro" id="IPR019757">
    <property type="entry name" value="Pept_S26A_signal_pept_1_Lys-AS"/>
</dbReference>
<evidence type="ECO:0000256" key="7">
    <source>
        <dbReference type="PIRSR" id="PIRSR600223-1"/>
    </source>
</evidence>
<evidence type="ECO:0000256" key="8">
    <source>
        <dbReference type="RuleBase" id="RU003993"/>
    </source>
</evidence>
<evidence type="ECO:0000256" key="1">
    <source>
        <dbReference type="ARBA" id="ARBA00000677"/>
    </source>
</evidence>
<evidence type="ECO:0000259" key="10">
    <source>
        <dbReference type="Pfam" id="PF10502"/>
    </source>
</evidence>
<dbReference type="GO" id="GO:0006465">
    <property type="term" value="P:signal peptide processing"/>
    <property type="evidence" value="ECO:0007669"/>
    <property type="project" value="InterPro"/>
</dbReference>
<accession>A0A6N8UA24</accession>
<sequence>MNKEQTPYKKRHDYLLEVLDWVRTILICMVGVSIFVHFFFRPVQVDGQSMQPTLLNNEIGFSNVFSRLTGSIHRFDVVVVREPVSGDLWVKRVIGLPGETVKYEAGKLYIDGAYIKEPFLNKAYMIKDSGSTDAFTKDFNTDGKVDYNNDGKIEPLKSDEYFLVGDNRNNSYDSRSRGAFHEDEIVSKSVYIIYPFQKIGAVE</sequence>
<dbReference type="SUPFAM" id="SSF51306">
    <property type="entry name" value="LexA/Signal peptidase"/>
    <property type="match status" value="1"/>
</dbReference>
<dbReference type="GO" id="GO:0005886">
    <property type="term" value="C:plasma membrane"/>
    <property type="evidence" value="ECO:0007669"/>
    <property type="project" value="UniProtKB-SubCell"/>
</dbReference>
<dbReference type="InterPro" id="IPR019533">
    <property type="entry name" value="Peptidase_S26"/>
</dbReference>
<dbReference type="PROSITE" id="PS00760">
    <property type="entry name" value="SPASE_I_2"/>
    <property type="match status" value="1"/>
</dbReference>
<comment type="catalytic activity">
    <reaction evidence="1 8">
        <text>Cleavage of hydrophobic, N-terminal signal or leader sequences from secreted and periplasmic proteins.</text>
        <dbReference type="EC" id="3.4.21.89"/>
    </reaction>
</comment>
<evidence type="ECO:0000256" key="6">
    <source>
        <dbReference type="ARBA" id="ARBA00022801"/>
    </source>
</evidence>
<feature type="domain" description="Peptidase S26" evidence="10">
    <location>
        <begin position="19"/>
        <end position="193"/>
    </location>
</feature>
<feature type="active site" evidence="7">
    <location>
        <position position="49"/>
    </location>
</feature>
<dbReference type="PANTHER" id="PTHR43390:SF1">
    <property type="entry name" value="CHLOROPLAST PROCESSING PEPTIDASE"/>
    <property type="match status" value="1"/>
</dbReference>
<comment type="subcellular location">
    <subcellularLocation>
        <location evidence="2">Cell membrane</location>
        <topology evidence="2">Single-pass type II membrane protein</topology>
    </subcellularLocation>
    <subcellularLocation>
        <location evidence="9">Membrane</location>
        <topology evidence="9">Single-pass type II membrane protein</topology>
    </subcellularLocation>
</comment>
<reference evidence="11 12" key="2">
    <citation type="submission" date="2020-01" db="EMBL/GenBank/DDBJ databases">
        <title>Clostridiaceae sp. nov. isolated from the gut of human by culturomics.</title>
        <authorList>
            <person name="Chang Y."/>
        </authorList>
    </citation>
    <scope>NUCLEOTIDE SEQUENCE [LARGE SCALE GENOMIC DNA]</scope>
    <source>
        <strain evidence="11 12">DONG20-135</strain>
    </source>
</reference>
<dbReference type="NCBIfam" id="TIGR02227">
    <property type="entry name" value="sigpep_I_bact"/>
    <property type="match status" value="1"/>
</dbReference>
<dbReference type="EC" id="3.4.21.89" evidence="4 8"/>
<name>A0A6N8UA24_9FIRM</name>
<dbReference type="EMBL" id="WUUQ01000002">
    <property type="protein sequence ID" value="MXQ73583.1"/>
    <property type="molecule type" value="Genomic_DNA"/>
</dbReference>
<dbReference type="InterPro" id="IPR019756">
    <property type="entry name" value="Pept_S26A_signal_pept_1_Ser-AS"/>
</dbReference>
<keyword evidence="12" id="KW-1185">Reference proteome</keyword>
<dbReference type="GO" id="GO:0004252">
    <property type="term" value="F:serine-type endopeptidase activity"/>
    <property type="evidence" value="ECO:0007669"/>
    <property type="project" value="InterPro"/>
</dbReference>
<reference evidence="11 12" key="1">
    <citation type="submission" date="2019-12" db="EMBL/GenBank/DDBJ databases">
        <authorList>
            <person name="Yang R."/>
        </authorList>
    </citation>
    <scope>NUCLEOTIDE SEQUENCE [LARGE SCALE GENOMIC DNA]</scope>
    <source>
        <strain evidence="11 12">DONG20-135</strain>
    </source>
</reference>
<protein>
    <recommendedName>
        <fullName evidence="4 8">Signal peptidase I</fullName>
        <ecNumber evidence="4 8">3.4.21.89</ecNumber>
    </recommendedName>
</protein>
<dbReference type="PROSITE" id="PS00501">
    <property type="entry name" value="SPASE_I_1"/>
    <property type="match status" value="1"/>
</dbReference>
<feature type="active site" evidence="7">
    <location>
        <position position="91"/>
    </location>
</feature>
<dbReference type="GO" id="GO:0009003">
    <property type="term" value="F:signal peptidase activity"/>
    <property type="evidence" value="ECO:0007669"/>
    <property type="project" value="UniProtKB-EC"/>
</dbReference>
<dbReference type="InterPro" id="IPR000223">
    <property type="entry name" value="Pept_S26A_signal_pept_1"/>
</dbReference>
<dbReference type="InterPro" id="IPR036286">
    <property type="entry name" value="LexA/Signal_pep-like_sf"/>
</dbReference>
<dbReference type="RefSeq" id="WP_160625022.1">
    <property type="nucleotide sequence ID" value="NZ_WUUQ01000002.1"/>
</dbReference>
<dbReference type="CDD" id="cd06530">
    <property type="entry name" value="S26_SPase_I"/>
    <property type="match status" value="1"/>
</dbReference>
<proteinExistence type="inferred from homology"/>
<comment type="caution">
    <text evidence="11">The sequence shown here is derived from an EMBL/GenBank/DDBJ whole genome shotgun (WGS) entry which is preliminary data.</text>
</comment>
<keyword evidence="6 8" id="KW-0378">Hydrolase</keyword>
<gene>
    <name evidence="11" type="primary">lepB</name>
    <name evidence="11" type="ORF">GSF08_06505</name>
</gene>
<keyword evidence="8" id="KW-0472">Membrane</keyword>
<evidence type="ECO:0000256" key="9">
    <source>
        <dbReference type="RuleBase" id="RU362042"/>
    </source>
</evidence>
<dbReference type="Proteomes" id="UP000434036">
    <property type="component" value="Unassembled WGS sequence"/>
</dbReference>
<evidence type="ECO:0000256" key="3">
    <source>
        <dbReference type="ARBA" id="ARBA00009370"/>
    </source>
</evidence>
<organism evidence="11 12">
    <name type="scientific">Copranaerobaculum intestinale</name>
    <dbReference type="NCBI Taxonomy" id="2692629"/>
    <lineage>
        <taxon>Bacteria</taxon>
        <taxon>Bacillati</taxon>
        <taxon>Bacillota</taxon>
        <taxon>Erysipelotrichia</taxon>
        <taxon>Erysipelotrichales</taxon>
        <taxon>Erysipelotrichaceae</taxon>
        <taxon>Copranaerobaculum</taxon>
    </lineage>
</organism>
<dbReference type="Pfam" id="PF10502">
    <property type="entry name" value="Peptidase_S26"/>
    <property type="match status" value="1"/>
</dbReference>
<evidence type="ECO:0000313" key="12">
    <source>
        <dbReference type="Proteomes" id="UP000434036"/>
    </source>
</evidence>
<evidence type="ECO:0000256" key="5">
    <source>
        <dbReference type="ARBA" id="ARBA00022670"/>
    </source>
</evidence>
<dbReference type="PRINTS" id="PR00727">
    <property type="entry name" value="LEADERPTASE"/>
</dbReference>
<keyword evidence="8" id="KW-0812">Transmembrane</keyword>
<feature type="transmembrane region" description="Helical" evidence="8">
    <location>
        <begin position="21"/>
        <end position="40"/>
    </location>
</feature>
<evidence type="ECO:0000256" key="2">
    <source>
        <dbReference type="ARBA" id="ARBA00004401"/>
    </source>
</evidence>
<comment type="similarity">
    <text evidence="3 9">Belongs to the peptidase S26 family.</text>
</comment>
<dbReference type="PANTHER" id="PTHR43390">
    <property type="entry name" value="SIGNAL PEPTIDASE I"/>
    <property type="match status" value="1"/>
</dbReference>
<keyword evidence="5 8" id="KW-0645">Protease</keyword>
<dbReference type="Gene3D" id="2.10.109.10">
    <property type="entry name" value="Umud Fragment, subunit A"/>
    <property type="match status" value="1"/>
</dbReference>
<dbReference type="AlphaFoldDB" id="A0A6N8UA24"/>
<evidence type="ECO:0000313" key="11">
    <source>
        <dbReference type="EMBL" id="MXQ73583.1"/>
    </source>
</evidence>